<keyword evidence="7" id="KW-0560">Oxidoreductase</keyword>
<keyword evidence="6" id="KW-0521">NADP</keyword>
<dbReference type="GO" id="GO:0004477">
    <property type="term" value="F:methenyltetrahydrofolate cyclohydrolase activity"/>
    <property type="evidence" value="ECO:0007669"/>
    <property type="project" value="TreeGrafter"/>
</dbReference>
<evidence type="ECO:0000313" key="14">
    <source>
        <dbReference type="Proteomes" id="UP001165986"/>
    </source>
</evidence>
<keyword evidence="4" id="KW-0658">Purine biosynthesis</keyword>
<reference evidence="13" key="1">
    <citation type="submission" date="2019-07" db="EMBL/GenBank/DDBJ databases">
        <title>Toxilogical consequences of a new and cryptic species of cyanobacteria (Komarekiella delphini-convector) recovered from the epidermis of a bottlenose dolphin and 1500 ft. in the air.</title>
        <authorList>
            <person name="Brown A.O."/>
            <person name="Dvorak P."/>
            <person name="Villanueva C.D."/>
            <person name="Foss A.J."/>
            <person name="Garvey A.D."/>
            <person name="Gibson Q.A."/>
            <person name="Johansen J.R."/>
            <person name="Casamatta D.A."/>
        </authorList>
    </citation>
    <scope>NUCLEOTIDE SEQUENCE</scope>
    <source>
        <strain evidence="13">SJRDD-AB1</strain>
    </source>
</reference>
<keyword evidence="5" id="KW-0378">Hydrolase</keyword>
<sequence length="396" mass="43845">MTLIDGQLIREYVKQECQKYKPLFQASQKEVAIIRFESSENVSSHLKARYDAARISAEQKVATFNAIGVTSNHIVLSSNIAVEQFESIIQSINEDNQVAAAIVQYPIPIKFTNSIRLLEAHKDIDIVRGQSNNLFENCATAEGIARIVESYVQRDSNVAVVGGGGFVGNGVIKYLEASRISCFCLEDGDDLSRTEAADIVVSVTGRQGIFTPYVLPSHRLVVDGGFTPTASGVAGDVNRSAYRIPQNITPVPGGVGPIEMAILAERLVKMDLGVELGKWNYQQLQQSQLQRAVIIAPISKALFRQQATVYPQYIHQERENLFVLQGANYKVIYNKSVEILSIARIDEKLTLIRLNLANNQIETARGITDEDVTRWQQIQTLINPAKTQSPDRGIEL</sequence>
<proteinExistence type="predicted"/>
<dbReference type="GO" id="GO:0005829">
    <property type="term" value="C:cytosol"/>
    <property type="evidence" value="ECO:0007669"/>
    <property type="project" value="TreeGrafter"/>
</dbReference>
<evidence type="ECO:0000256" key="10">
    <source>
        <dbReference type="ARBA" id="ARBA00023268"/>
    </source>
</evidence>
<dbReference type="GO" id="GO:0006164">
    <property type="term" value="P:purine nucleotide biosynthetic process"/>
    <property type="evidence" value="ECO:0007669"/>
    <property type="project" value="UniProtKB-KW"/>
</dbReference>
<evidence type="ECO:0000256" key="5">
    <source>
        <dbReference type="ARBA" id="ARBA00022801"/>
    </source>
</evidence>
<evidence type="ECO:0000256" key="4">
    <source>
        <dbReference type="ARBA" id="ARBA00022755"/>
    </source>
</evidence>
<comment type="pathway">
    <text evidence="1">One-carbon metabolism; tetrahydrofolate interconversion.</text>
</comment>
<dbReference type="GO" id="GO:0009086">
    <property type="term" value="P:methionine biosynthetic process"/>
    <property type="evidence" value="ECO:0007669"/>
    <property type="project" value="UniProtKB-KW"/>
</dbReference>
<dbReference type="PRINTS" id="PR00085">
    <property type="entry name" value="THFDHDRGNASE"/>
</dbReference>
<evidence type="ECO:0000259" key="12">
    <source>
        <dbReference type="Pfam" id="PF02882"/>
    </source>
</evidence>
<keyword evidence="14" id="KW-1185">Reference proteome</keyword>
<dbReference type="Proteomes" id="UP001165986">
    <property type="component" value="Unassembled WGS sequence"/>
</dbReference>
<accession>A0AA40VUZ7</accession>
<dbReference type="InterPro" id="IPR020630">
    <property type="entry name" value="THF_DH/CycHdrlase_cat_dom"/>
</dbReference>
<dbReference type="InterPro" id="IPR046346">
    <property type="entry name" value="Aminoacid_DH-like_N_sf"/>
</dbReference>
<dbReference type="GO" id="GO:0004488">
    <property type="term" value="F:methylenetetrahydrofolate dehydrogenase (NADP+) activity"/>
    <property type="evidence" value="ECO:0007669"/>
    <property type="project" value="InterPro"/>
</dbReference>
<dbReference type="AlphaFoldDB" id="A0AA40VUZ7"/>
<evidence type="ECO:0000256" key="2">
    <source>
        <dbReference type="ARBA" id="ARBA00022563"/>
    </source>
</evidence>
<keyword evidence="9" id="KW-0486">Methionine biosynthesis</keyword>
<comment type="caution">
    <text evidence="13">The sequence shown here is derived from an EMBL/GenBank/DDBJ whole genome shotgun (WGS) entry which is preliminary data.</text>
</comment>
<protein>
    <submittedName>
        <fullName evidence="13">Bifunctional 5,10-methylenetetrahydrofolate dehydrogenase/5,10-methenyltetrahydrofolate cyclohydrolase</fullName>
    </submittedName>
</protein>
<dbReference type="Pfam" id="PF00763">
    <property type="entry name" value="THF_DHG_CYH"/>
    <property type="match status" value="1"/>
</dbReference>
<name>A0AA40VUZ7_9NOST</name>
<dbReference type="InterPro" id="IPR000672">
    <property type="entry name" value="THF_DH/CycHdrlase"/>
</dbReference>
<evidence type="ECO:0000256" key="7">
    <source>
        <dbReference type="ARBA" id="ARBA00023002"/>
    </source>
</evidence>
<keyword evidence="8" id="KW-0368">Histidine biosynthesis</keyword>
<evidence type="ECO:0000313" key="13">
    <source>
        <dbReference type="EMBL" id="MBD6620670.1"/>
    </source>
</evidence>
<dbReference type="Gene3D" id="3.40.50.720">
    <property type="entry name" value="NAD(P)-binding Rossmann-like Domain"/>
    <property type="match status" value="1"/>
</dbReference>
<gene>
    <name evidence="13" type="ORF">FNW02_34115</name>
</gene>
<feature type="domain" description="Tetrahydrofolate dehydrogenase/cyclohydrolase NAD(P)-binding" evidence="12">
    <location>
        <begin position="139"/>
        <end position="269"/>
    </location>
</feature>
<keyword evidence="3" id="KW-0028">Amino-acid biosynthesis</keyword>
<dbReference type="GO" id="GO:0000105">
    <property type="term" value="P:L-histidine biosynthetic process"/>
    <property type="evidence" value="ECO:0007669"/>
    <property type="project" value="UniProtKB-KW"/>
</dbReference>
<dbReference type="SUPFAM" id="SSF53223">
    <property type="entry name" value="Aminoacid dehydrogenase-like, N-terminal domain"/>
    <property type="match status" value="1"/>
</dbReference>
<dbReference type="InterPro" id="IPR036291">
    <property type="entry name" value="NAD(P)-bd_dom_sf"/>
</dbReference>
<dbReference type="EMBL" id="VJXY01000077">
    <property type="protein sequence ID" value="MBD6620670.1"/>
    <property type="molecule type" value="Genomic_DNA"/>
</dbReference>
<organism evidence="13 14">
    <name type="scientific">Komarekiella delphini-convector SJRDD-AB1</name>
    <dbReference type="NCBI Taxonomy" id="2593771"/>
    <lineage>
        <taxon>Bacteria</taxon>
        <taxon>Bacillati</taxon>
        <taxon>Cyanobacteriota</taxon>
        <taxon>Cyanophyceae</taxon>
        <taxon>Nostocales</taxon>
        <taxon>Nostocaceae</taxon>
        <taxon>Komarekiella</taxon>
        <taxon>Komarekiella delphini-convector</taxon>
    </lineage>
</organism>
<evidence type="ECO:0000256" key="1">
    <source>
        <dbReference type="ARBA" id="ARBA00004777"/>
    </source>
</evidence>
<keyword evidence="2" id="KW-0554">One-carbon metabolism</keyword>
<evidence type="ECO:0000256" key="6">
    <source>
        <dbReference type="ARBA" id="ARBA00022857"/>
    </source>
</evidence>
<keyword evidence="10" id="KW-0511">Multifunctional enzyme</keyword>
<dbReference type="GO" id="GO:0035999">
    <property type="term" value="P:tetrahydrofolate interconversion"/>
    <property type="evidence" value="ECO:0007669"/>
    <property type="project" value="TreeGrafter"/>
</dbReference>
<dbReference type="PANTHER" id="PTHR48099">
    <property type="entry name" value="C-1-TETRAHYDROFOLATE SYNTHASE, CYTOPLASMIC-RELATED"/>
    <property type="match status" value="1"/>
</dbReference>
<dbReference type="Gene3D" id="3.40.50.10860">
    <property type="entry name" value="Leucine Dehydrogenase, chain A, domain 1"/>
    <property type="match status" value="1"/>
</dbReference>
<dbReference type="PANTHER" id="PTHR48099:SF5">
    <property type="entry name" value="C-1-TETRAHYDROFOLATE SYNTHASE, CYTOPLASMIC"/>
    <property type="match status" value="1"/>
</dbReference>
<evidence type="ECO:0000256" key="3">
    <source>
        <dbReference type="ARBA" id="ARBA00022605"/>
    </source>
</evidence>
<evidence type="ECO:0000259" key="11">
    <source>
        <dbReference type="Pfam" id="PF00763"/>
    </source>
</evidence>
<evidence type="ECO:0000256" key="9">
    <source>
        <dbReference type="ARBA" id="ARBA00023167"/>
    </source>
</evidence>
<dbReference type="Pfam" id="PF02882">
    <property type="entry name" value="THF_DHG_CYH_C"/>
    <property type="match status" value="1"/>
</dbReference>
<dbReference type="RefSeq" id="WP_191761986.1">
    <property type="nucleotide sequence ID" value="NZ_VJXY01000077.1"/>
</dbReference>
<dbReference type="SUPFAM" id="SSF51735">
    <property type="entry name" value="NAD(P)-binding Rossmann-fold domains"/>
    <property type="match status" value="1"/>
</dbReference>
<dbReference type="InterPro" id="IPR020631">
    <property type="entry name" value="THF_DH/CycHdrlase_NAD-bd_dom"/>
</dbReference>
<feature type="domain" description="Tetrahydrofolate dehydrogenase/cyclohydrolase catalytic" evidence="11">
    <location>
        <begin position="28"/>
        <end position="125"/>
    </location>
</feature>
<evidence type="ECO:0000256" key="8">
    <source>
        <dbReference type="ARBA" id="ARBA00023102"/>
    </source>
</evidence>